<dbReference type="AlphaFoldDB" id="A0A133UCR5"/>
<dbReference type="EMBL" id="LHXM01000003">
    <property type="protein sequence ID" value="KXA91967.1"/>
    <property type="molecule type" value="Genomic_DNA"/>
</dbReference>
<dbReference type="InterPro" id="IPR010982">
    <property type="entry name" value="Lambda_DNA-bd_dom_sf"/>
</dbReference>
<dbReference type="Gene3D" id="1.10.260.40">
    <property type="entry name" value="lambda repressor-like DNA-binding domains"/>
    <property type="match status" value="1"/>
</dbReference>
<name>A0A133UCR5_9EURY</name>
<evidence type="ECO:0000313" key="3">
    <source>
        <dbReference type="Proteomes" id="UP000070195"/>
    </source>
</evidence>
<organism evidence="2 3">
    <name type="scientific">candidate division MSBL1 archaeon SCGC-AAA259D18</name>
    <dbReference type="NCBI Taxonomy" id="1698262"/>
    <lineage>
        <taxon>Archaea</taxon>
        <taxon>Methanobacteriati</taxon>
        <taxon>Methanobacteriota</taxon>
        <taxon>candidate division MSBL1</taxon>
    </lineage>
</organism>
<protein>
    <recommendedName>
        <fullName evidence="1">HTH cro/C1-type domain-containing protein</fullName>
    </recommendedName>
</protein>
<reference evidence="2 3" key="1">
    <citation type="journal article" date="2016" name="Sci. Rep.">
        <title>Metabolic traits of an uncultured archaeal lineage -MSBL1- from brine pools of the Red Sea.</title>
        <authorList>
            <person name="Mwirichia R."/>
            <person name="Alam I."/>
            <person name="Rashid M."/>
            <person name="Vinu M."/>
            <person name="Ba-Alawi W."/>
            <person name="Anthony Kamau A."/>
            <person name="Kamanda Ngugi D."/>
            <person name="Goker M."/>
            <person name="Klenk H.P."/>
            <person name="Bajic V."/>
            <person name="Stingl U."/>
        </authorList>
    </citation>
    <scope>NUCLEOTIDE SEQUENCE [LARGE SCALE GENOMIC DNA]</scope>
    <source>
        <strain evidence="2">SCGC-AAA259D18</strain>
    </source>
</reference>
<accession>A0A133UCR5</accession>
<keyword evidence="3" id="KW-1185">Reference proteome</keyword>
<dbReference type="PROSITE" id="PS50943">
    <property type="entry name" value="HTH_CROC1"/>
    <property type="match status" value="1"/>
</dbReference>
<dbReference type="InterPro" id="IPR001387">
    <property type="entry name" value="Cro/C1-type_HTH"/>
</dbReference>
<sequence length="133" mass="14886">MKPPCEIVVRKILPAIRSILVKDLSERHGFRQTEIADKLGVTQPAVNQYLRSARGDTELEKGLKKAGLFESVKELADKIASDSLENPQIVKEYCNLCNLMGRKGMLCRLHDKDAPFLMEEGCDICLDPKEQGS</sequence>
<dbReference type="SUPFAM" id="SSF47413">
    <property type="entry name" value="lambda repressor-like DNA-binding domains"/>
    <property type="match status" value="1"/>
</dbReference>
<evidence type="ECO:0000259" key="1">
    <source>
        <dbReference type="PROSITE" id="PS50943"/>
    </source>
</evidence>
<dbReference type="Proteomes" id="UP000070195">
    <property type="component" value="Unassembled WGS sequence"/>
</dbReference>
<dbReference type="PANTHER" id="PTHR40730">
    <property type="entry name" value="TRANSCRIPTIONAL REGULATOR PROTEIN-LIKE PROTEIN"/>
    <property type="match status" value="1"/>
</dbReference>
<comment type="caution">
    <text evidence="2">The sequence shown here is derived from an EMBL/GenBank/DDBJ whole genome shotgun (WGS) entry which is preliminary data.</text>
</comment>
<evidence type="ECO:0000313" key="2">
    <source>
        <dbReference type="EMBL" id="KXA91967.1"/>
    </source>
</evidence>
<gene>
    <name evidence="2" type="ORF">AKJ63_00235</name>
</gene>
<feature type="domain" description="HTH cro/C1-type" evidence="1">
    <location>
        <begin position="21"/>
        <end position="75"/>
    </location>
</feature>
<dbReference type="GO" id="GO:0003677">
    <property type="term" value="F:DNA binding"/>
    <property type="evidence" value="ECO:0007669"/>
    <property type="project" value="InterPro"/>
</dbReference>
<proteinExistence type="predicted"/>
<dbReference type="CDD" id="cd00093">
    <property type="entry name" value="HTH_XRE"/>
    <property type="match status" value="1"/>
</dbReference>